<dbReference type="EMBL" id="KV748728">
    <property type="protein sequence ID" value="OCL13399.1"/>
    <property type="molecule type" value="Genomic_DNA"/>
</dbReference>
<evidence type="ECO:0000313" key="3">
    <source>
        <dbReference type="Proteomes" id="UP000250140"/>
    </source>
</evidence>
<sequence>MDSCVSKEHPQQEVSFVSLGMVLLDELHVPGKSPIFDVIGGSGGYGTLGARLFAGATKSKTIGCLVLAGKDFPTATEAELRGWGMTLLLRRDSTKLSTRGLLEYEDTTFGPKKFRYLTDPLKPSPADLQSTPLLGAKAFHLLATPEEITRQIPELMSLRRQYGVEQRPLIIWEPFPAACQPSNRGSFLAACSLVDVFSPNHIEVTGLFTDEKPKLFHCEQLEFYAQTFLEASVGPSGQGCVVIRAAEHGCLTASRSERFTWLPAYYALNAAEVIDPTGGGNAFLGGLAIGLQETASFAEAASYGSVAASFALEQIGLPSRNQLGDGETWNETIVLSRLEEYKSRLDENIIDRGR</sequence>
<feature type="domain" description="Carbohydrate kinase PfkB" evidence="1">
    <location>
        <begin position="183"/>
        <end position="316"/>
    </location>
</feature>
<evidence type="ECO:0000259" key="1">
    <source>
        <dbReference type="Pfam" id="PF00294"/>
    </source>
</evidence>
<dbReference type="InterPro" id="IPR011611">
    <property type="entry name" value="PfkB_dom"/>
</dbReference>
<dbReference type="PANTHER" id="PTHR47098:SF1">
    <property type="entry name" value="PFKB FAMILY CARBOHYDRATE KINASE SUPERFAMILY (AFU_ORTHOLOGUE AFUA_4G09500)"/>
    <property type="match status" value="1"/>
</dbReference>
<dbReference type="InterPro" id="IPR029056">
    <property type="entry name" value="Ribokinase-like"/>
</dbReference>
<keyword evidence="3" id="KW-1185">Reference proteome</keyword>
<dbReference type="AlphaFoldDB" id="A0A8E2JY16"/>
<dbReference type="SUPFAM" id="SSF53613">
    <property type="entry name" value="Ribokinase-like"/>
    <property type="match status" value="1"/>
</dbReference>
<protein>
    <submittedName>
        <fullName evidence="2">PfkB family kinase</fullName>
    </submittedName>
</protein>
<reference evidence="2 3" key="1">
    <citation type="journal article" date="2016" name="Nat. Commun.">
        <title>Ectomycorrhizal ecology is imprinted in the genome of the dominant symbiotic fungus Cenococcum geophilum.</title>
        <authorList>
            <consortium name="DOE Joint Genome Institute"/>
            <person name="Peter M."/>
            <person name="Kohler A."/>
            <person name="Ohm R.A."/>
            <person name="Kuo A."/>
            <person name="Krutzmann J."/>
            <person name="Morin E."/>
            <person name="Arend M."/>
            <person name="Barry K.W."/>
            <person name="Binder M."/>
            <person name="Choi C."/>
            <person name="Clum A."/>
            <person name="Copeland A."/>
            <person name="Grisel N."/>
            <person name="Haridas S."/>
            <person name="Kipfer T."/>
            <person name="LaButti K."/>
            <person name="Lindquist E."/>
            <person name="Lipzen A."/>
            <person name="Maire R."/>
            <person name="Meier B."/>
            <person name="Mihaltcheva S."/>
            <person name="Molinier V."/>
            <person name="Murat C."/>
            <person name="Poggeler S."/>
            <person name="Quandt C.A."/>
            <person name="Sperisen C."/>
            <person name="Tritt A."/>
            <person name="Tisserant E."/>
            <person name="Crous P.W."/>
            <person name="Henrissat B."/>
            <person name="Nehls U."/>
            <person name="Egli S."/>
            <person name="Spatafora J.W."/>
            <person name="Grigoriev I.V."/>
            <person name="Martin F.M."/>
        </authorList>
    </citation>
    <scope>NUCLEOTIDE SEQUENCE [LARGE SCALE GENOMIC DNA]</scope>
    <source>
        <strain evidence="2 3">CBS 207.34</strain>
    </source>
</reference>
<dbReference type="PANTHER" id="PTHR47098">
    <property type="entry name" value="PROTEIN MAK32"/>
    <property type="match status" value="1"/>
</dbReference>
<accession>A0A8E2JY16</accession>
<keyword evidence="2" id="KW-0418">Kinase</keyword>
<dbReference type="OrthoDB" id="497927at2759"/>
<name>A0A8E2JY16_9PEZI</name>
<dbReference type="Proteomes" id="UP000250140">
    <property type="component" value="Unassembled WGS sequence"/>
</dbReference>
<dbReference type="Gene3D" id="3.40.1190.20">
    <property type="match status" value="1"/>
</dbReference>
<organism evidence="2 3">
    <name type="scientific">Glonium stellatum</name>
    <dbReference type="NCBI Taxonomy" id="574774"/>
    <lineage>
        <taxon>Eukaryota</taxon>
        <taxon>Fungi</taxon>
        <taxon>Dikarya</taxon>
        <taxon>Ascomycota</taxon>
        <taxon>Pezizomycotina</taxon>
        <taxon>Dothideomycetes</taxon>
        <taxon>Pleosporomycetidae</taxon>
        <taxon>Gloniales</taxon>
        <taxon>Gloniaceae</taxon>
        <taxon>Glonium</taxon>
    </lineage>
</organism>
<evidence type="ECO:0000313" key="2">
    <source>
        <dbReference type="EMBL" id="OCL13399.1"/>
    </source>
</evidence>
<gene>
    <name evidence="2" type="ORF">AOQ84DRAFT_415534</name>
</gene>
<dbReference type="Pfam" id="PF00294">
    <property type="entry name" value="PfkB"/>
    <property type="match status" value="1"/>
</dbReference>
<dbReference type="GO" id="GO:0016301">
    <property type="term" value="F:kinase activity"/>
    <property type="evidence" value="ECO:0007669"/>
    <property type="project" value="UniProtKB-KW"/>
</dbReference>
<keyword evidence="2" id="KW-0808">Transferase</keyword>
<proteinExistence type="predicted"/>